<organism evidence="3 4">
    <name type="scientific">Archangium minus</name>
    <dbReference type="NCBI Taxonomy" id="83450"/>
    <lineage>
        <taxon>Bacteria</taxon>
        <taxon>Pseudomonadati</taxon>
        <taxon>Myxococcota</taxon>
        <taxon>Myxococcia</taxon>
        <taxon>Myxococcales</taxon>
        <taxon>Cystobacterineae</taxon>
        <taxon>Archangiaceae</taxon>
        <taxon>Archangium</taxon>
    </lineage>
</organism>
<dbReference type="InterPro" id="IPR036249">
    <property type="entry name" value="Thioredoxin-like_sf"/>
</dbReference>
<keyword evidence="4" id="KW-1185">Reference proteome</keyword>
<dbReference type="RefSeq" id="WP_395824449.1">
    <property type="nucleotide sequence ID" value="NZ_CP043494.1"/>
</dbReference>
<dbReference type="InterPro" id="IPR040079">
    <property type="entry name" value="Glutathione_S-Trfase"/>
</dbReference>
<dbReference type="PROSITE" id="PS50405">
    <property type="entry name" value="GST_CTER"/>
    <property type="match status" value="1"/>
</dbReference>
<dbReference type="Gene3D" id="1.20.1050.10">
    <property type="match status" value="1"/>
</dbReference>
<dbReference type="Pfam" id="PF13417">
    <property type="entry name" value="GST_N_3"/>
    <property type="match status" value="1"/>
</dbReference>
<evidence type="ECO:0000259" key="2">
    <source>
        <dbReference type="PROSITE" id="PS50405"/>
    </source>
</evidence>
<dbReference type="Pfam" id="PF00043">
    <property type="entry name" value="GST_C"/>
    <property type="match status" value="1"/>
</dbReference>
<dbReference type="SFLD" id="SFLDS00019">
    <property type="entry name" value="Glutathione_Transferase_(cytos"/>
    <property type="match status" value="1"/>
</dbReference>
<dbReference type="SUPFAM" id="SSF47616">
    <property type="entry name" value="GST C-terminal domain-like"/>
    <property type="match status" value="1"/>
</dbReference>
<dbReference type="InterPro" id="IPR036282">
    <property type="entry name" value="Glutathione-S-Trfase_C_sf"/>
</dbReference>
<dbReference type="EMBL" id="CP043494">
    <property type="protein sequence ID" value="WNG47142.1"/>
    <property type="molecule type" value="Genomic_DNA"/>
</dbReference>
<dbReference type="Gene3D" id="3.40.30.10">
    <property type="entry name" value="Glutaredoxin"/>
    <property type="match status" value="1"/>
</dbReference>
<dbReference type="SFLD" id="SFLDG00358">
    <property type="entry name" value="Main_(cytGST)"/>
    <property type="match status" value="1"/>
</dbReference>
<evidence type="ECO:0000259" key="1">
    <source>
        <dbReference type="PROSITE" id="PS50404"/>
    </source>
</evidence>
<dbReference type="SUPFAM" id="SSF52833">
    <property type="entry name" value="Thioredoxin-like"/>
    <property type="match status" value="1"/>
</dbReference>
<evidence type="ECO:0000313" key="4">
    <source>
        <dbReference type="Proteomes" id="UP001611383"/>
    </source>
</evidence>
<feature type="domain" description="GST N-terminal" evidence="1">
    <location>
        <begin position="1"/>
        <end position="80"/>
    </location>
</feature>
<dbReference type="Proteomes" id="UP001611383">
    <property type="component" value="Chromosome"/>
</dbReference>
<dbReference type="CDD" id="cd03188">
    <property type="entry name" value="GST_C_Beta"/>
    <property type="match status" value="1"/>
</dbReference>
<evidence type="ECO:0000313" key="3">
    <source>
        <dbReference type="EMBL" id="WNG47142.1"/>
    </source>
</evidence>
<dbReference type="InterPro" id="IPR010987">
    <property type="entry name" value="Glutathione-S-Trfase_C-like"/>
</dbReference>
<sequence length="231" mass="25934">MEPVLFYGVPQGCSFGSIVALEWLGLPYRLCRITHDTPKDLFAQFNPVRQTPVLLLENGTALTESAAILQHLANRVPERRLGFAQGTPEHDRLNETLAYLNTTFFSAFAPLWASYDMEKNPPVQEMLRAMGREKVAKAHKELEAMMARREWLVGNTRTIADAYFIGIARWATFHGVAEPRAYPRIHAHIQRLEADPAVIFAHAIEEERPATSSGGFKGHVALEDLRSRLAA</sequence>
<dbReference type="PROSITE" id="PS50404">
    <property type="entry name" value="GST_NTER"/>
    <property type="match status" value="1"/>
</dbReference>
<proteinExistence type="predicted"/>
<dbReference type="InterPro" id="IPR004045">
    <property type="entry name" value="Glutathione_S-Trfase_N"/>
</dbReference>
<dbReference type="InterPro" id="IPR004046">
    <property type="entry name" value="GST_C"/>
</dbReference>
<dbReference type="PANTHER" id="PTHR44051">
    <property type="entry name" value="GLUTATHIONE S-TRANSFERASE-RELATED"/>
    <property type="match status" value="1"/>
</dbReference>
<feature type="domain" description="GST C-terminal" evidence="2">
    <location>
        <begin position="86"/>
        <end position="213"/>
    </location>
</feature>
<gene>
    <name evidence="3" type="ORF">F0U60_25700</name>
</gene>
<reference evidence="3 4" key="1">
    <citation type="submission" date="2019-08" db="EMBL/GenBank/DDBJ databases">
        <title>Archangium and Cystobacter genomes.</title>
        <authorList>
            <person name="Chen I.-C.K."/>
            <person name="Wielgoss S."/>
        </authorList>
    </citation>
    <scope>NUCLEOTIDE SEQUENCE [LARGE SCALE GENOMIC DNA]</scope>
    <source>
        <strain evidence="3 4">Cbm 6</strain>
    </source>
</reference>
<dbReference type="CDD" id="cd03057">
    <property type="entry name" value="GST_N_Beta"/>
    <property type="match status" value="1"/>
</dbReference>
<dbReference type="PANTHER" id="PTHR44051:SF8">
    <property type="entry name" value="GLUTATHIONE S-TRANSFERASE GSTA"/>
    <property type="match status" value="1"/>
</dbReference>
<protein>
    <submittedName>
        <fullName evidence="3">Glutathione S-transferase</fullName>
    </submittedName>
</protein>
<accession>A0ABY9WV89</accession>
<name>A0ABY9WV89_9BACT</name>